<keyword evidence="1" id="KW-0175">Coiled coil</keyword>
<evidence type="ECO:0000313" key="3">
    <source>
        <dbReference type="EMBL" id="MBB5183312.1"/>
    </source>
</evidence>
<feature type="coiled-coil region" evidence="1">
    <location>
        <begin position="119"/>
        <end position="146"/>
    </location>
</feature>
<proteinExistence type="predicted"/>
<dbReference type="PROSITE" id="PS50921">
    <property type="entry name" value="ANTAR"/>
    <property type="match status" value="1"/>
</dbReference>
<keyword evidence="4" id="KW-1185">Reference proteome</keyword>
<gene>
    <name evidence="3" type="ORF">HNQ47_001333</name>
</gene>
<dbReference type="GO" id="GO:0003723">
    <property type="term" value="F:RNA binding"/>
    <property type="evidence" value="ECO:0007669"/>
    <property type="project" value="InterPro"/>
</dbReference>
<protein>
    <submittedName>
        <fullName evidence="3">Response regulator NasT</fullName>
    </submittedName>
</protein>
<evidence type="ECO:0000313" key="4">
    <source>
        <dbReference type="Proteomes" id="UP000539953"/>
    </source>
</evidence>
<accession>A0A7W8CXA6</accession>
<dbReference type="Pfam" id="PF03861">
    <property type="entry name" value="ANTAR"/>
    <property type="match status" value="1"/>
</dbReference>
<organism evidence="3 4">
    <name type="scientific">Catenisphaera adipataccumulans</name>
    <dbReference type="NCBI Taxonomy" id="700500"/>
    <lineage>
        <taxon>Bacteria</taxon>
        <taxon>Bacillati</taxon>
        <taxon>Bacillota</taxon>
        <taxon>Erysipelotrichia</taxon>
        <taxon>Erysipelotrichales</taxon>
        <taxon>Erysipelotrichaceae</taxon>
        <taxon>Catenisphaera</taxon>
    </lineage>
</organism>
<reference evidence="3 4" key="1">
    <citation type="submission" date="2020-08" db="EMBL/GenBank/DDBJ databases">
        <title>Genomic Encyclopedia of Type Strains, Phase IV (KMG-IV): sequencing the most valuable type-strain genomes for metagenomic binning, comparative biology and taxonomic classification.</title>
        <authorList>
            <person name="Goeker M."/>
        </authorList>
    </citation>
    <scope>NUCLEOTIDE SEQUENCE [LARGE SCALE GENOMIC DNA]</scope>
    <source>
        <strain evidence="3 4">DSM 25799</strain>
    </source>
</reference>
<dbReference type="Gene3D" id="3.40.50.2300">
    <property type="match status" value="1"/>
</dbReference>
<dbReference type="EMBL" id="JACHHK010000004">
    <property type="protein sequence ID" value="MBB5183312.1"/>
    <property type="molecule type" value="Genomic_DNA"/>
</dbReference>
<dbReference type="SMART" id="SM01012">
    <property type="entry name" value="ANTAR"/>
    <property type="match status" value="1"/>
</dbReference>
<feature type="domain" description="ANTAR" evidence="2">
    <location>
        <begin position="126"/>
        <end position="187"/>
    </location>
</feature>
<dbReference type="InterPro" id="IPR005561">
    <property type="entry name" value="ANTAR"/>
</dbReference>
<evidence type="ECO:0000256" key="1">
    <source>
        <dbReference type="SAM" id="Coils"/>
    </source>
</evidence>
<sequence length="192" mass="22001">MKETKKVIVVSRSNDTLKVMKEVLPAHQFQIIHSFATIADTKKALRSRHCDLLIVQAPLKDEQGVRACLQIKNALPIEILLLVKADIYDQVLYQCDDSGICVLSLPCKKSMVYQSCSLLMMLAAQKRKYEAEIARLKQKMQNEKVINRAKLVLIEDYHWTEDQAHKYIEHAAMDTSKTKFEIARDILEGVTK</sequence>
<dbReference type="Gene3D" id="1.10.10.10">
    <property type="entry name" value="Winged helix-like DNA-binding domain superfamily/Winged helix DNA-binding domain"/>
    <property type="match status" value="1"/>
</dbReference>
<dbReference type="InterPro" id="IPR011006">
    <property type="entry name" value="CheY-like_superfamily"/>
</dbReference>
<dbReference type="Proteomes" id="UP000539953">
    <property type="component" value="Unassembled WGS sequence"/>
</dbReference>
<name>A0A7W8CXA6_9FIRM</name>
<dbReference type="RefSeq" id="WP_183328606.1">
    <property type="nucleotide sequence ID" value="NZ_JACHHK010000004.1"/>
</dbReference>
<dbReference type="AlphaFoldDB" id="A0A7W8CXA6"/>
<comment type="caution">
    <text evidence="3">The sequence shown here is derived from an EMBL/GenBank/DDBJ whole genome shotgun (WGS) entry which is preliminary data.</text>
</comment>
<evidence type="ECO:0000259" key="2">
    <source>
        <dbReference type="PROSITE" id="PS50921"/>
    </source>
</evidence>
<dbReference type="SUPFAM" id="SSF52172">
    <property type="entry name" value="CheY-like"/>
    <property type="match status" value="1"/>
</dbReference>
<dbReference type="InterPro" id="IPR036388">
    <property type="entry name" value="WH-like_DNA-bd_sf"/>
</dbReference>